<feature type="transmembrane region" description="Helical" evidence="4">
    <location>
        <begin position="923"/>
        <end position="946"/>
    </location>
</feature>
<sequence length="1224" mass="138169">MFVRQPCSKVDELFRTPCFIGLPNRKFPVLVLIHGESYEWNSGNPYDGTVLASYGGLLVVTINYRLGVLGFLNINTNENSKSPSNFGLMDQIAALHWLQENVSVFGGDPTNVTLLGHGTGAACVNFLMTSSAVPDGFLFHRAILMSGSSLSPWALVRDPIHYTRMVTDYVNCSLDDPQTQLLKCLRSRPLELFLKVPIQIPQFTAAFGPSIDGVVIDTNLADFTTSIIDDDLLKLAESYKSRSQNDRSQTLSDVFQRMIAKLSRYDLLLGIVPAESFTTFTANDIQYGIEADRRSKILKTFIKNVYRYHLTEILATIINEYTDWERPVQHPVTIRDGTLEALSDAQYAAPVLQIADFHSSVRRNSYLYVFEYQTKFGDYQQRQGCVHGEEIPYILGAPIVGGLSHFTRNYTKTEIFLSEAVMTYWSNFAKTGTPNGPAETDIHGGRSERNRLKNIEWIAYENVHKKYLILDMKPKLKNHYRAHKLSFWLNLVPELHKSGSQGVPFSHHVFRSDADKVHKLGTKKPKQPSDVSRDTEEPILNNDIFNMSSGLSQSPDVVVAPSSYNRTHSAGMDLKSHYPRAENSYPIFSTPLFVTIGVGSTLLLLNILVFVAVYYRDKASNRRRHHGCHRRKRHHDHCDSSCSISNCSSVHDTPDLCSKIDKPSVENGGLKVNFASDSLESAEFIEIQKTAQLSSILKKPSQACSSQSPSVLILQPSQHLNKEMPIELSNLKYSKTKCSTLPRPPPPPRIPSPDSIATSTHPNQKITCTLDRRHCHLKDCLNFQLDVSFFVQLVYFRLVVPIFGLMSQCSAGCLIFRPAGLIFGWMSHFSPSWFNFRLDVSVFGWMSHFSAGCLNFRLDVSLFGWMSQFSAGCLIFRQTFSSFGWMSQFSPSWFNFRLFFSVFGWMSQFLAGCLIFRPAGLIFVYFSQFSAGCLIFRLDVSIFGWMSHYSARCLIIRLDVSIFGWMSQFSAGCLIIRLDVSLFGWMSQFSAGCLIIRLDVSLFGWMSQFSAGCLNFRLDVSLFGSMSHFSAGCLNFRQAGLIFGWMSHFSASWFNFRLDVSIFGWMSHFSAGCLNFRLDVSFFVKPSQFSAGCLIFRPAGLIFGWMSQFSAGCLIFCPAGLIFGWMSQFSAGCLIFRPAGLIFGWMSQFSARCLIFHPAGLIFGWMSQFSAGCLIFRPASLIFGWISHFSSSWFNFRLDVSIFGWMSHFSSSWFNFRLDVSIFG</sequence>
<dbReference type="Pfam" id="PF00135">
    <property type="entry name" value="COesterase"/>
    <property type="match status" value="1"/>
</dbReference>
<keyword evidence="2" id="KW-0325">Glycoprotein</keyword>
<dbReference type="Gene3D" id="3.40.50.1820">
    <property type="entry name" value="alpha/beta hydrolase"/>
    <property type="match status" value="1"/>
</dbReference>
<feature type="transmembrane region" description="Helical" evidence="4">
    <location>
        <begin position="958"/>
        <end position="978"/>
    </location>
</feature>
<dbReference type="PANTHER" id="PTHR43903">
    <property type="entry name" value="NEUROLIGIN"/>
    <property type="match status" value="1"/>
</dbReference>
<accession>A0AAN9Y069</accession>
<keyword evidence="7" id="KW-1185">Reference proteome</keyword>
<dbReference type="InterPro" id="IPR029058">
    <property type="entry name" value="AB_hydrolase_fold"/>
</dbReference>
<organism evidence="6 7">
    <name type="scientific">Parthenolecanium corni</name>
    <dbReference type="NCBI Taxonomy" id="536013"/>
    <lineage>
        <taxon>Eukaryota</taxon>
        <taxon>Metazoa</taxon>
        <taxon>Ecdysozoa</taxon>
        <taxon>Arthropoda</taxon>
        <taxon>Hexapoda</taxon>
        <taxon>Insecta</taxon>
        <taxon>Pterygota</taxon>
        <taxon>Neoptera</taxon>
        <taxon>Paraneoptera</taxon>
        <taxon>Hemiptera</taxon>
        <taxon>Sternorrhyncha</taxon>
        <taxon>Coccoidea</taxon>
        <taxon>Coccidae</taxon>
        <taxon>Parthenolecanium</taxon>
    </lineage>
</organism>
<evidence type="ECO:0000313" key="7">
    <source>
        <dbReference type="Proteomes" id="UP001367676"/>
    </source>
</evidence>
<feature type="transmembrane region" description="Helical" evidence="4">
    <location>
        <begin position="592"/>
        <end position="615"/>
    </location>
</feature>
<dbReference type="InterPro" id="IPR002018">
    <property type="entry name" value="CarbesteraseB"/>
</dbReference>
<keyword evidence="4" id="KW-0472">Membrane</keyword>
<keyword evidence="4" id="KW-0812">Transmembrane</keyword>
<gene>
    <name evidence="6" type="ORF">V9T40_010449</name>
</gene>
<dbReference type="AlphaFoldDB" id="A0AAN9Y069"/>
<evidence type="ECO:0000259" key="5">
    <source>
        <dbReference type="Pfam" id="PF00135"/>
    </source>
</evidence>
<feature type="transmembrane region" description="Helical" evidence="4">
    <location>
        <begin position="1159"/>
        <end position="1186"/>
    </location>
</feature>
<evidence type="ECO:0000256" key="2">
    <source>
        <dbReference type="ARBA" id="ARBA00023180"/>
    </source>
</evidence>
<feature type="transmembrane region" description="Helical" evidence="4">
    <location>
        <begin position="898"/>
        <end position="917"/>
    </location>
</feature>
<feature type="domain" description="Carboxylesterase type B" evidence="5">
    <location>
        <begin position="24"/>
        <end position="488"/>
    </location>
</feature>
<evidence type="ECO:0000256" key="4">
    <source>
        <dbReference type="SAM" id="Phobius"/>
    </source>
</evidence>
<reference evidence="6 7" key="1">
    <citation type="submission" date="2024-03" db="EMBL/GenBank/DDBJ databases">
        <title>Adaptation during the transition from Ophiocordyceps entomopathogen to insect associate is accompanied by gene loss and intensified selection.</title>
        <authorList>
            <person name="Ward C.M."/>
            <person name="Onetto C.A."/>
            <person name="Borneman A.R."/>
        </authorList>
    </citation>
    <scope>NUCLEOTIDE SEQUENCE [LARGE SCALE GENOMIC DNA]</scope>
    <source>
        <strain evidence="6">AWRI1</strain>
        <tissue evidence="6">Single Adult Female</tissue>
    </source>
</reference>
<keyword evidence="4" id="KW-1133">Transmembrane helix</keyword>
<feature type="transmembrane region" description="Helical" evidence="4">
    <location>
        <begin position="1101"/>
        <end position="1123"/>
    </location>
</feature>
<feature type="region of interest" description="Disordered" evidence="3">
    <location>
        <begin position="516"/>
        <end position="535"/>
    </location>
</feature>
<dbReference type="InterPro" id="IPR051093">
    <property type="entry name" value="Neuroligin/BSAL"/>
</dbReference>
<dbReference type="EMBL" id="JBBCAQ010000035">
    <property type="protein sequence ID" value="KAK7578244.1"/>
    <property type="molecule type" value="Genomic_DNA"/>
</dbReference>
<name>A0AAN9Y069_9HEMI</name>
<evidence type="ECO:0000313" key="6">
    <source>
        <dbReference type="EMBL" id="KAK7578244.1"/>
    </source>
</evidence>
<comment type="caution">
    <text evidence="6">The sequence shown here is derived from an EMBL/GenBank/DDBJ whole genome shotgun (WGS) entry which is preliminary data.</text>
</comment>
<feature type="transmembrane region" description="Helical" evidence="4">
    <location>
        <begin position="798"/>
        <end position="826"/>
    </location>
</feature>
<evidence type="ECO:0000256" key="1">
    <source>
        <dbReference type="ARBA" id="ARBA00005964"/>
    </source>
</evidence>
<evidence type="ECO:0000256" key="3">
    <source>
        <dbReference type="SAM" id="MobiDB-lite"/>
    </source>
</evidence>
<protein>
    <recommendedName>
        <fullName evidence="5">Carboxylesterase type B domain-containing protein</fullName>
    </recommendedName>
</protein>
<proteinExistence type="inferred from homology"/>
<comment type="similarity">
    <text evidence="1">Belongs to the type-B carboxylesterase/lipase family.</text>
</comment>
<dbReference type="SUPFAM" id="SSF53474">
    <property type="entry name" value="alpha/beta-Hydrolases"/>
    <property type="match status" value="1"/>
</dbReference>
<dbReference type="Proteomes" id="UP001367676">
    <property type="component" value="Unassembled WGS sequence"/>
</dbReference>